<dbReference type="CDD" id="cd02094">
    <property type="entry name" value="P-type_ATPase_Cu-like"/>
    <property type="match status" value="1"/>
</dbReference>
<dbReference type="Gene3D" id="3.40.1110.10">
    <property type="entry name" value="Calcium-transporting ATPase, cytoplasmic domain N"/>
    <property type="match status" value="1"/>
</dbReference>
<keyword evidence="6 10" id="KW-0067">ATP-binding</keyword>
<dbReference type="SMART" id="SM00746">
    <property type="entry name" value="TRASH"/>
    <property type="match status" value="1"/>
</dbReference>
<keyword evidence="7" id="KW-1278">Translocase</keyword>
<evidence type="ECO:0000313" key="13">
    <source>
        <dbReference type="EMBL" id="NIA56168.1"/>
    </source>
</evidence>
<evidence type="ECO:0000256" key="11">
    <source>
        <dbReference type="SAM" id="MobiDB-lite"/>
    </source>
</evidence>
<keyword evidence="3 10" id="KW-0812">Transmembrane</keyword>
<dbReference type="InterPro" id="IPR001757">
    <property type="entry name" value="P_typ_ATPase"/>
</dbReference>
<dbReference type="NCBIfam" id="TIGR01511">
    <property type="entry name" value="ATPase-IB1_Cu"/>
    <property type="match status" value="1"/>
</dbReference>
<dbReference type="EMBL" id="JAAQOM010000013">
    <property type="protein sequence ID" value="NIA56168.1"/>
    <property type="molecule type" value="Genomic_DNA"/>
</dbReference>
<feature type="transmembrane region" description="Helical" evidence="10">
    <location>
        <begin position="385"/>
        <end position="407"/>
    </location>
</feature>
<feature type="region of interest" description="Disordered" evidence="11">
    <location>
        <begin position="1"/>
        <end position="24"/>
    </location>
</feature>
<reference evidence="13 14" key="1">
    <citation type="submission" date="2020-03" db="EMBL/GenBank/DDBJ databases">
        <title>Genome sequence of strain Massilia sp. TW-1.</title>
        <authorList>
            <person name="Chaudhary D.K."/>
        </authorList>
    </citation>
    <scope>NUCLEOTIDE SEQUENCE [LARGE SCALE GENOMIC DNA]</scope>
    <source>
        <strain evidence="13 14">TW-1</strain>
    </source>
</reference>
<protein>
    <submittedName>
        <fullName evidence="13">Heavy metal translocating P-type ATPase</fullName>
    </submittedName>
</protein>
<dbReference type="NCBIfam" id="TIGR01525">
    <property type="entry name" value="ATPase-IB_hvy"/>
    <property type="match status" value="1"/>
</dbReference>
<feature type="transmembrane region" description="Helical" evidence="10">
    <location>
        <begin position="232"/>
        <end position="250"/>
    </location>
</feature>
<dbReference type="PRINTS" id="PR00943">
    <property type="entry name" value="CUATPASE"/>
</dbReference>
<keyword evidence="5 10" id="KW-0547">Nucleotide-binding</keyword>
<evidence type="ECO:0000256" key="8">
    <source>
        <dbReference type="ARBA" id="ARBA00022989"/>
    </source>
</evidence>
<dbReference type="Pfam" id="PF00702">
    <property type="entry name" value="Hydrolase"/>
    <property type="match status" value="1"/>
</dbReference>
<dbReference type="InterPro" id="IPR023214">
    <property type="entry name" value="HAD_sf"/>
</dbReference>
<dbReference type="Pfam" id="PF19335">
    <property type="entry name" value="HMBD"/>
    <property type="match status" value="1"/>
</dbReference>
<evidence type="ECO:0000256" key="4">
    <source>
        <dbReference type="ARBA" id="ARBA00022723"/>
    </source>
</evidence>
<dbReference type="InterPro" id="IPR059000">
    <property type="entry name" value="ATPase_P-type_domA"/>
</dbReference>
<evidence type="ECO:0000256" key="9">
    <source>
        <dbReference type="ARBA" id="ARBA00023136"/>
    </source>
</evidence>
<dbReference type="NCBIfam" id="TIGR01494">
    <property type="entry name" value="ATPase_P-type"/>
    <property type="match status" value="1"/>
</dbReference>
<gene>
    <name evidence="13" type="ORF">HAV22_21275</name>
</gene>
<organism evidence="13 14">
    <name type="scientific">Telluria antibiotica</name>
    <dbReference type="NCBI Taxonomy" id="2717319"/>
    <lineage>
        <taxon>Bacteria</taxon>
        <taxon>Pseudomonadati</taxon>
        <taxon>Pseudomonadota</taxon>
        <taxon>Betaproteobacteria</taxon>
        <taxon>Burkholderiales</taxon>
        <taxon>Oxalobacteraceae</taxon>
        <taxon>Telluria group</taxon>
        <taxon>Telluria</taxon>
    </lineage>
</organism>
<dbReference type="SFLD" id="SFLDG00002">
    <property type="entry name" value="C1.7:_P-type_atpase_like"/>
    <property type="match status" value="1"/>
</dbReference>
<feature type="transmembrane region" description="Helical" evidence="10">
    <location>
        <begin position="754"/>
        <end position="776"/>
    </location>
</feature>
<dbReference type="InterPro" id="IPR045800">
    <property type="entry name" value="HMBD"/>
</dbReference>
<dbReference type="InterPro" id="IPR044492">
    <property type="entry name" value="P_typ_ATPase_HD_dom"/>
</dbReference>
<feature type="transmembrane region" description="Helical" evidence="10">
    <location>
        <begin position="197"/>
        <end position="220"/>
    </location>
</feature>
<dbReference type="InterPro" id="IPR012348">
    <property type="entry name" value="RNR-like"/>
</dbReference>
<dbReference type="Gene3D" id="3.40.50.1000">
    <property type="entry name" value="HAD superfamily/HAD-like"/>
    <property type="match status" value="1"/>
</dbReference>
<dbReference type="SUPFAM" id="SSF81665">
    <property type="entry name" value="Calcium ATPase, transmembrane domain M"/>
    <property type="match status" value="1"/>
</dbReference>
<feature type="transmembrane region" description="Helical" evidence="10">
    <location>
        <begin position="729"/>
        <end position="748"/>
    </location>
</feature>
<dbReference type="SUPFAM" id="SSF56784">
    <property type="entry name" value="HAD-like"/>
    <property type="match status" value="1"/>
</dbReference>
<dbReference type="Pfam" id="PF04945">
    <property type="entry name" value="YHS"/>
    <property type="match status" value="1"/>
</dbReference>
<keyword evidence="14" id="KW-1185">Reference proteome</keyword>
<feature type="transmembrane region" description="Helical" evidence="10">
    <location>
        <begin position="133"/>
        <end position="154"/>
    </location>
</feature>
<dbReference type="InterPro" id="IPR027256">
    <property type="entry name" value="P-typ_ATPase_IB"/>
</dbReference>
<evidence type="ECO:0000256" key="2">
    <source>
        <dbReference type="ARBA" id="ARBA00006024"/>
    </source>
</evidence>
<dbReference type="Proteomes" id="UP000716322">
    <property type="component" value="Unassembled WGS sequence"/>
</dbReference>
<evidence type="ECO:0000313" key="14">
    <source>
        <dbReference type="Proteomes" id="UP000716322"/>
    </source>
</evidence>
<dbReference type="PANTHER" id="PTHR43520:SF8">
    <property type="entry name" value="P-TYPE CU(+) TRANSPORTER"/>
    <property type="match status" value="1"/>
</dbReference>
<dbReference type="InterPro" id="IPR023299">
    <property type="entry name" value="ATPase_P-typ_cyto_dom_N"/>
</dbReference>
<feature type="domain" description="TRASH" evidence="12">
    <location>
        <begin position="27"/>
        <end position="64"/>
    </location>
</feature>
<evidence type="ECO:0000256" key="5">
    <source>
        <dbReference type="ARBA" id="ARBA00022741"/>
    </source>
</evidence>
<evidence type="ECO:0000256" key="10">
    <source>
        <dbReference type="RuleBase" id="RU362081"/>
    </source>
</evidence>
<dbReference type="Gene3D" id="2.70.150.10">
    <property type="entry name" value="Calcium-transporting ATPase, cytoplasmic transduction domain A"/>
    <property type="match status" value="1"/>
</dbReference>
<dbReference type="SFLD" id="SFLDS00003">
    <property type="entry name" value="Haloacid_Dehalogenase"/>
    <property type="match status" value="1"/>
</dbReference>
<dbReference type="PROSITE" id="PS00154">
    <property type="entry name" value="ATPASE_E1_E2"/>
    <property type="match status" value="1"/>
</dbReference>
<dbReference type="InterPro" id="IPR023298">
    <property type="entry name" value="ATPase_P-typ_TM_dom_sf"/>
</dbReference>
<evidence type="ECO:0000256" key="6">
    <source>
        <dbReference type="ARBA" id="ARBA00022840"/>
    </source>
</evidence>
<keyword evidence="10" id="KW-1003">Cell membrane</keyword>
<dbReference type="InterPro" id="IPR018303">
    <property type="entry name" value="ATPase_P-typ_P_site"/>
</dbReference>
<dbReference type="InterPro" id="IPR011017">
    <property type="entry name" value="TRASH_dom"/>
</dbReference>
<accession>A0ABX0PFH5</accession>
<dbReference type="SFLD" id="SFLDF00027">
    <property type="entry name" value="p-type_atpase"/>
    <property type="match status" value="1"/>
</dbReference>
<comment type="caution">
    <text evidence="13">The sequence shown here is derived from an EMBL/GenBank/DDBJ whole genome shotgun (WGS) entry which is preliminary data.</text>
</comment>
<proteinExistence type="inferred from homology"/>
<dbReference type="SUPFAM" id="SSF47240">
    <property type="entry name" value="Ferritin-like"/>
    <property type="match status" value="1"/>
</dbReference>
<evidence type="ECO:0000256" key="1">
    <source>
        <dbReference type="ARBA" id="ARBA00004127"/>
    </source>
</evidence>
<comment type="subcellular location">
    <subcellularLocation>
        <location evidence="10">Cell membrane</location>
    </subcellularLocation>
    <subcellularLocation>
        <location evidence="1">Endomembrane system</location>
        <topology evidence="1">Multi-pass membrane protein</topology>
    </subcellularLocation>
</comment>
<dbReference type="Gene3D" id="1.10.620.20">
    <property type="entry name" value="Ribonucleotide Reductase, subunit A"/>
    <property type="match status" value="1"/>
</dbReference>
<evidence type="ECO:0000259" key="12">
    <source>
        <dbReference type="SMART" id="SM00746"/>
    </source>
</evidence>
<dbReference type="Pfam" id="PF00122">
    <property type="entry name" value="E1-E2_ATPase"/>
    <property type="match status" value="1"/>
</dbReference>
<feature type="transmembrane region" description="Helical" evidence="10">
    <location>
        <begin position="166"/>
        <end position="185"/>
    </location>
</feature>
<keyword evidence="4 10" id="KW-0479">Metal-binding</keyword>
<sequence>MNDVSPHVHDGHDHHHGHPVGDKPFTDPVCGMKVGSDPAKEIQYEGHAYQFCSTKCMDKFRLAPQQYVGHGEQAATTPAAAAPEGTIYTCPMHPEVRQPQPGNCPICGMTLEPMLPSLEEEDNPELVDFKRRFWWTLPLTVVVTVLAMAGHRIVKAGLPGQSWIELALSTPVVLWAGWPFFVRGVQSIRNRKPNMWTLIGLGVAAAYGDSVVATVAPGIFPQTFVMHGRIGVYFEAAAVIISLTLLGQILELRARSQTSAAIKSLLGLAPKTARRINVDGTEEDIPLTHVHVGDALRVRPGEKVPVDGTVLEGESAVDESMLTGEPVPVTKRPGDKVIGATINASGSLVVNSEKVGAQTMLAQIVQMVAQAQRSRAPMQRLADVVAAYFVTIVVAIALLTLVGWGVFGPQPSWVYGFVNAVSVLIIACPCALGLATPMSIMAATGRGATQGILFRDAAAIEGMRMVDTLIVDKTGTLTEGKPAFHAAVAARGGSDEEVLRVAASIDQGSEHPLARAIVAEARRLGLALSKPETFESASGIGVRGVVEGRKIVLGNTALMDVERVDWRPLAGQAETWRLEGASVMYLAADGRLQGLVAVSDPVKETTAEALATLKEAGITVVMATGDGVTTAKSVAAKLGIPEFHGEVKPQDKLALVEQKQAEGRIVAMAGDGINDSPALAKANVGIAMGTGTDVAINSAHVTLVKGDLRGIARARMLSLETVRNMRQNLGFAFVYNALGIPLAAGLLYPFTGRLLSPMIAALAMSLSSVSVISNALRLRGSRN</sequence>
<keyword evidence="9 10" id="KW-0472">Membrane</keyword>
<keyword evidence="8 10" id="KW-1133">Transmembrane helix</keyword>
<dbReference type="InterPro" id="IPR007029">
    <property type="entry name" value="YHS_dom"/>
</dbReference>
<name>A0ABX0PFH5_9BURK</name>
<evidence type="ECO:0000256" key="3">
    <source>
        <dbReference type="ARBA" id="ARBA00022692"/>
    </source>
</evidence>
<comment type="similarity">
    <text evidence="2 10">Belongs to the cation transport ATPase (P-type) (TC 3.A.3) family. Type IB subfamily.</text>
</comment>
<dbReference type="SUPFAM" id="SSF81653">
    <property type="entry name" value="Calcium ATPase, transduction domain A"/>
    <property type="match status" value="1"/>
</dbReference>
<evidence type="ECO:0000256" key="7">
    <source>
        <dbReference type="ARBA" id="ARBA00022967"/>
    </source>
</evidence>
<feature type="transmembrane region" description="Helical" evidence="10">
    <location>
        <begin position="413"/>
        <end position="436"/>
    </location>
</feature>
<dbReference type="InterPro" id="IPR036412">
    <property type="entry name" value="HAD-like_sf"/>
</dbReference>
<dbReference type="PANTHER" id="PTHR43520">
    <property type="entry name" value="ATP7, ISOFORM B"/>
    <property type="match status" value="1"/>
</dbReference>
<dbReference type="InterPro" id="IPR009078">
    <property type="entry name" value="Ferritin-like_SF"/>
</dbReference>
<dbReference type="PRINTS" id="PR00119">
    <property type="entry name" value="CATATPASE"/>
</dbReference>
<dbReference type="InterPro" id="IPR008250">
    <property type="entry name" value="ATPase_P-typ_transduc_dom_A_sf"/>
</dbReference>
<dbReference type="RefSeq" id="WP_166861757.1">
    <property type="nucleotide sequence ID" value="NZ_JAAQOM010000013.1"/>
</dbReference>